<organism evidence="8 9">
    <name type="scientific">Treponema parvum</name>
    <dbReference type="NCBI Taxonomy" id="138851"/>
    <lineage>
        <taxon>Bacteria</taxon>
        <taxon>Pseudomonadati</taxon>
        <taxon>Spirochaetota</taxon>
        <taxon>Spirochaetia</taxon>
        <taxon>Spirochaetales</taxon>
        <taxon>Treponemataceae</taxon>
        <taxon>Treponema</taxon>
    </lineage>
</organism>
<feature type="transmembrane region" description="Helical" evidence="7">
    <location>
        <begin position="319"/>
        <end position="339"/>
    </location>
</feature>
<dbReference type="GO" id="GO:0015297">
    <property type="term" value="F:antiporter activity"/>
    <property type="evidence" value="ECO:0007669"/>
    <property type="project" value="InterPro"/>
</dbReference>
<evidence type="ECO:0000313" key="9">
    <source>
        <dbReference type="Proteomes" id="UP000671908"/>
    </source>
</evidence>
<evidence type="ECO:0000256" key="5">
    <source>
        <dbReference type="ARBA" id="ARBA00022989"/>
    </source>
</evidence>
<dbReference type="PIRSF" id="PIRSF006603">
    <property type="entry name" value="DinF"/>
    <property type="match status" value="1"/>
</dbReference>
<feature type="transmembrane region" description="Helical" evidence="7">
    <location>
        <begin position="419"/>
        <end position="442"/>
    </location>
</feature>
<feature type="transmembrane region" description="Helical" evidence="7">
    <location>
        <begin position="61"/>
        <end position="85"/>
    </location>
</feature>
<dbReference type="AlphaFoldDB" id="A0A975F512"/>
<dbReference type="PANTHER" id="PTHR43549:SF3">
    <property type="entry name" value="MULTIDRUG RESISTANCE PROTEIN YPNP-RELATED"/>
    <property type="match status" value="1"/>
</dbReference>
<dbReference type="PANTHER" id="PTHR43549">
    <property type="entry name" value="MULTIDRUG RESISTANCE PROTEIN YPNP-RELATED"/>
    <property type="match status" value="1"/>
</dbReference>
<feature type="transmembrane region" description="Helical" evidence="7">
    <location>
        <begin position="172"/>
        <end position="193"/>
    </location>
</feature>
<keyword evidence="9" id="KW-1185">Reference proteome</keyword>
<evidence type="ECO:0000256" key="7">
    <source>
        <dbReference type="SAM" id="Phobius"/>
    </source>
</evidence>
<keyword evidence="4 7" id="KW-0812">Transmembrane</keyword>
<comment type="subcellular location">
    <subcellularLocation>
        <location evidence="1">Cell membrane</location>
        <topology evidence="1">Multi-pass membrane protein</topology>
    </subcellularLocation>
</comment>
<dbReference type="Pfam" id="PF01554">
    <property type="entry name" value="MatE"/>
    <property type="match status" value="2"/>
</dbReference>
<dbReference type="RefSeq" id="WP_210119038.1">
    <property type="nucleotide sequence ID" value="NZ_CP054142.1"/>
</dbReference>
<evidence type="ECO:0000256" key="1">
    <source>
        <dbReference type="ARBA" id="ARBA00004651"/>
    </source>
</evidence>
<reference evidence="8 9" key="1">
    <citation type="journal article" date="2021" name="Microbiol. Resour. Announc.">
        <title>Complete Genome Sequences of Three Human Oral Treponema parvum Isolates.</title>
        <authorList>
            <person name="Zeng H."/>
            <person name="Watt R.M."/>
        </authorList>
    </citation>
    <scope>NUCLEOTIDE SEQUENCE [LARGE SCALE GENOMIC DNA]</scope>
    <source>
        <strain evidence="8 9">ATCC 700770</strain>
    </source>
</reference>
<sequence length="451" mass="49353">MSDKKYEMDMCSGTLFPKIIAFAFPLAVSGILQLLFNAADIVVVGRFVGKEALAAVGSTTAFINFIINLFMGLSVGAGVVVANCYGAGEKEALKESVHTAVMLSFVGGISLTVLGLLVSRPILSAMGNPPDVLDLSVLYIRIYFLSIPGLLFYNFGSAILRAAGDTKRPMYFLFVSGVLNVFLNIFFVVVMGLGVDGVAYATGISQYLSGFLILYTLVRSDSDYKLILKEIKMYKYPTIKILKIGIPAGFQGMVFSLSNMLIQSSVNSFGSTAMAGNAAAQNVEGFVYVSMTAVYQTAMNFVSQNFGAHKFDRIKKIHFETLVLVFITGIVGGWAVYILCDKILLLYTANDKVISVAKLRLSVILTTYALCGAMDVMSGILRGLGHSSLPMVVSFLGACVFRVVWVLTVFTFVKRTLMALYISYPLSWAITFIIHTICYYFIIDYYKDKKF</sequence>
<dbReference type="EMBL" id="CP054142">
    <property type="protein sequence ID" value="QTQ14373.1"/>
    <property type="molecule type" value="Genomic_DNA"/>
</dbReference>
<keyword evidence="6 7" id="KW-0472">Membrane</keyword>
<protein>
    <submittedName>
        <fullName evidence="8">MATE family efflux transporter</fullName>
    </submittedName>
</protein>
<feature type="transmembrane region" description="Helical" evidence="7">
    <location>
        <begin position="138"/>
        <end position="160"/>
    </location>
</feature>
<evidence type="ECO:0000256" key="4">
    <source>
        <dbReference type="ARBA" id="ARBA00022692"/>
    </source>
</evidence>
<dbReference type="GO" id="GO:0042910">
    <property type="term" value="F:xenobiotic transmembrane transporter activity"/>
    <property type="evidence" value="ECO:0007669"/>
    <property type="project" value="InterPro"/>
</dbReference>
<name>A0A975F512_9SPIR</name>
<dbReference type="CDD" id="cd13138">
    <property type="entry name" value="MATE_yoeA_like"/>
    <property type="match status" value="1"/>
</dbReference>
<proteinExistence type="predicted"/>
<dbReference type="InterPro" id="IPR002528">
    <property type="entry name" value="MATE_fam"/>
</dbReference>
<evidence type="ECO:0000256" key="6">
    <source>
        <dbReference type="ARBA" id="ARBA00023136"/>
    </source>
</evidence>
<evidence type="ECO:0000256" key="3">
    <source>
        <dbReference type="ARBA" id="ARBA00022475"/>
    </source>
</evidence>
<dbReference type="KEGG" id="tpav:HRQ91_07860"/>
<feature type="transmembrane region" description="Helical" evidence="7">
    <location>
        <begin position="97"/>
        <end position="118"/>
    </location>
</feature>
<feature type="transmembrane region" description="Helical" evidence="7">
    <location>
        <begin position="21"/>
        <end position="49"/>
    </location>
</feature>
<feature type="transmembrane region" description="Helical" evidence="7">
    <location>
        <begin position="393"/>
        <end position="413"/>
    </location>
</feature>
<feature type="transmembrane region" description="Helical" evidence="7">
    <location>
        <begin position="359"/>
        <end position="381"/>
    </location>
</feature>
<dbReference type="NCBIfam" id="TIGR00797">
    <property type="entry name" value="matE"/>
    <property type="match status" value="1"/>
</dbReference>
<accession>A0A975F512</accession>
<gene>
    <name evidence="8" type="ORF">HRQ91_07860</name>
</gene>
<keyword evidence="2" id="KW-0813">Transport</keyword>
<evidence type="ECO:0000256" key="2">
    <source>
        <dbReference type="ARBA" id="ARBA00022448"/>
    </source>
</evidence>
<keyword evidence="3" id="KW-1003">Cell membrane</keyword>
<dbReference type="InterPro" id="IPR048279">
    <property type="entry name" value="MdtK-like"/>
</dbReference>
<feature type="transmembrane region" description="Helical" evidence="7">
    <location>
        <begin position="199"/>
        <end position="218"/>
    </location>
</feature>
<dbReference type="GO" id="GO:0005886">
    <property type="term" value="C:plasma membrane"/>
    <property type="evidence" value="ECO:0007669"/>
    <property type="project" value="UniProtKB-SubCell"/>
</dbReference>
<dbReference type="Proteomes" id="UP000671908">
    <property type="component" value="Chromosome"/>
</dbReference>
<keyword evidence="5 7" id="KW-1133">Transmembrane helix</keyword>
<evidence type="ECO:0000313" key="8">
    <source>
        <dbReference type="EMBL" id="QTQ14373.1"/>
    </source>
</evidence>
<dbReference type="InterPro" id="IPR052031">
    <property type="entry name" value="Membrane_Transporter-Flippase"/>
</dbReference>